<evidence type="ECO:0000256" key="1">
    <source>
        <dbReference type="ARBA" id="ARBA00001974"/>
    </source>
</evidence>
<evidence type="ECO:0000259" key="6">
    <source>
        <dbReference type="Pfam" id="PF00890"/>
    </source>
</evidence>
<dbReference type="PROSITE" id="PS51257">
    <property type="entry name" value="PROKAR_LIPOPROTEIN"/>
    <property type="match status" value="1"/>
</dbReference>
<accession>A0ABM7WGM7</accession>
<dbReference type="Proteomes" id="UP001320544">
    <property type="component" value="Chromosome"/>
</dbReference>
<dbReference type="InterPro" id="IPR003953">
    <property type="entry name" value="FAD-dep_OxRdtase_2_FAD-bd"/>
</dbReference>
<dbReference type="RefSeq" id="WP_244411776.1">
    <property type="nucleotide sequence ID" value="NZ_AP025564.1"/>
</dbReference>
<evidence type="ECO:0000256" key="4">
    <source>
        <dbReference type="ARBA" id="ARBA00023002"/>
    </source>
</evidence>
<dbReference type="PROSITE" id="PS51318">
    <property type="entry name" value="TAT"/>
    <property type="match status" value="1"/>
</dbReference>
<dbReference type="InterPro" id="IPR050315">
    <property type="entry name" value="FAD-oxidoreductase_2"/>
</dbReference>
<comment type="cofactor">
    <cofactor evidence="1">
        <name>FAD</name>
        <dbReference type="ChEBI" id="CHEBI:57692"/>
    </cofactor>
</comment>
<dbReference type="PANTHER" id="PTHR43400">
    <property type="entry name" value="FUMARATE REDUCTASE"/>
    <property type="match status" value="1"/>
</dbReference>
<dbReference type="Gene3D" id="3.90.700.10">
    <property type="entry name" value="Succinate dehydrogenase/fumarate reductase flavoprotein, catalytic domain"/>
    <property type="match status" value="1"/>
</dbReference>
<dbReference type="EMBL" id="AP025564">
    <property type="protein sequence ID" value="BDE95382.1"/>
    <property type="molecule type" value="Genomic_DNA"/>
</dbReference>
<dbReference type="Gene3D" id="3.50.50.60">
    <property type="entry name" value="FAD/NAD(P)-binding domain"/>
    <property type="match status" value="1"/>
</dbReference>
<keyword evidence="3" id="KW-0274">FAD</keyword>
<keyword evidence="2" id="KW-0285">Flavoprotein</keyword>
<evidence type="ECO:0000256" key="5">
    <source>
        <dbReference type="SAM" id="SignalP"/>
    </source>
</evidence>
<evidence type="ECO:0000256" key="2">
    <source>
        <dbReference type="ARBA" id="ARBA00022630"/>
    </source>
</evidence>
<feature type="chain" id="PRO_5046884118" evidence="5">
    <location>
        <begin position="30"/>
        <end position="608"/>
    </location>
</feature>
<feature type="domain" description="FAD-dependent oxidoreductase 2 FAD-binding" evidence="6">
    <location>
        <begin position="96"/>
        <end position="565"/>
    </location>
</feature>
<proteinExistence type="predicted"/>
<evidence type="ECO:0000313" key="7">
    <source>
        <dbReference type="EMBL" id="BDE95382.1"/>
    </source>
</evidence>
<feature type="signal peptide" evidence="5">
    <location>
        <begin position="1"/>
        <end position="29"/>
    </location>
</feature>
<keyword evidence="5" id="KW-0732">Signal</keyword>
<keyword evidence="8" id="KW-1185">Reference proteome</keyword>
<dbReference type="PRINTS" id="PR00411">
    <property type="entry name" value="PNDRDTASEI"/>
</dbReference>
<keyword evidence="4" id="KW-0560">Oxidoreductase</keyword>
<dbReference type="InterPro" id="IPR006311">
    <property type="entry name" value="TAT_signal"/>
</dbReference>
<dbReference type="PANTHER" id="PTHR43400:SF10">
    <property type="entry name" value="3-OXOSTEROID 1-DEHYDROGENASE"/>
    <property type="match status" value="1"/>
</dbReference>
<dbReference type="InterPro" id="IPR027477">
    <property type="entry name" value="Succ_DH/fumarate_Rdtase_cat_sf"/>
</dbReference>
<evidence type="ECO:0000256" key="3">
    <source>
        <dbReference type="ARBA" id="ARBA00022827"/>
    </source>
</evidence>
<reference evidence="7 8" key="1">
    <citation type="submission" date="2022-01" db="EMBL/GenBank/DDBJ databases">
        <title>Novel bile acid biosynthetic pathways are enriched in the microbiome of centenarians.</title>
        <authorList>
            <person name="Sato Y."/>
            <person name="Atarashi K."/>
            <person name="Plichta R.D."/>
            <person name="Arai Y."/>
            <person name="Sasajima S."/>
            <person name="Kearney M.S."/>
            <person name="Suda W."/>
            <person name="Takeshita K."/>
            <person name="Sasaki T."/>
            <person name="Okamoto S."/>
            <person name="Skelly N.A."/>
            <person name="Okamura Y."/>
            <person name="Vlamakis H."/>
            <person name="Li Y."/>
            <person name="Tanoue T."/>
            <person name="Takei H."/>
            <person name="Nittono H."/>
            <person name="Narushima S."/>
            <person name="Irie J."/>
            <person name="Itoh H."/>
            <person name="Moriya K."/>
            <person name="Sugiura Y."/>
            <person name="Suematsu M."/>
            <person name="Moritoki N."/>
            <person name="Shibata S."/>
            <person name="Littman R.D."/>
            <person name="Fischbach A.M."/>
            <person name="Uwamino Y."/>
            <person name="Inoue T."/>
            <person name="Honda A."/>
            <person name="Hattori M."/>
            <person name="Murai T."/>
            <person name="Xavier J.R."/>
            <person name="Hirose N."/>
            <person name="Honda K."/>
        </authorList>
    </citation>
    <scope>NUCLEOTIDE SEQUENCE [LARGE SCALE GENOMIC DNA]</scope>
    <source>
        <strain evidence="7 8">CE91-St30</strain>
    </source>
</reference>
<sequence length="608" mass="64769">MEENTTKQGLSRRSFIGLGGAALAGAAMAGMAGCAPQGTTDAGAGQAAAGGSDAAGGIPVADSGASAGPDVAGMHSWEIAPEAIAADKISGTEDCDVLVIGAGLGGCCASIAALEEGAGKVIVVDKNPEMVIARGVHIAGFHTKVQQKLADEGLMEEPDYNNVVRRWINWAQGRVKEPLLWEFAHKSGACFDWLYDLATKKNLEALLWDGYYKGPDYTEYPVTHIFYQADKYEETVNFTFYQGSGVGDVYGNAVLVPALYETIADLGGEIRWQTKSERLVREGDGPVTGAIVSTGKDEYMQINAKSVIIASGDYAADDEMFQYYSPMTAYAMDGRFYNPPDCDTGDMHKQAIWAGAAMQKSEPHSAVMHLDFGAASYGFLHVNWEGKRFKNEDVNTQSKSVTKALQTQKEAWSIYDSHGLEQVKEQIDAGLGGGLQWGQLTQPVGGEYNLEAQKIVLEGEVESGQTLKADSLEDLAKQMGVPAENLIAAVDRYNELCDLGKDLDYGKRPEVMGKILEPPFYAGKLVASLLTMCGGLRTNTECQVLDAEDQPIGGLYVCGSAAGEFFGAGDYPTYVPGIGHGRCVTFGRIAGINAAGGDADAKIPSLDI</sequence>
<dbReference type="SUPFAM" id="SSF56425">
    <property type="entry name" value="Succinate dehydrogenase/fumarate reductase flavoprotein, catalytic domain"/>
    <property type="match status" value="1"/>
</dbReference>
<name>A0ABM7WGM7_9ACTN</name>
<evidence type="ECO:0000313" key="8">
    <source>
        <dbReference type="Proteomes" id="UP001320544"/>
    </source>
</evidence>
<dbReference type="InterPro" id="IPR036188">
    <property type="entry name" value="FAD/NAD-bd_sf"/>
</dbReference>
<dbReference type="Pfam" id="PF00890">
    <property type="entry name" value="FAD_binding_2"/>
    <property type="match status" value="1"/>
</dbReference>
<organism evidence="7 8">
    <name type="scientific">Raoultibacter timonensis</name>
    <dbReference type="NCBI Taxonomy" id="1907662"/>
    <lineage>
        <taxon>Bacteria</taxon>
        <taxon>Bacillati</taxon>
        <taxon>Actinomycetota</taxon>
        <taxon>Coriobacteriia</taxon>
        <taxon>Eggerthellales</taxon>
        <taxon>Eggerthellaceae</taxon>
        <taxon>Raoultibacter</taxon>
    </lineage>
</organism>
<gene>
    <name evidence="7" type="ORF">CE91St30_07150</name>
</gene>
<protein>
    <submittedName>
        <fullName evidence="7">FAD-binding dehydrogenase</fullName>
    </submittedName>
</protein>
<dbReference type="SUPFAM" id="SSF51905">
    <property type="entry name" value="FAD/NAD(P)-binding domain"/>
    <property type="match status" value="1"/>
</dbReference>